<evidence type="ECO:0000256" key="5">
    <source>
        <dbReference type="PIRSR" id="PIRSR000097-2"/>
    </source>
</evidence>
<keyword evidence="3" id="KW-0560">Oxidoreductase</keyword>
<gene>
    <name evidence="8" type="ORF">SPPG_08121</name>
</gene>
<evidence type="ECO:0000256" key="1">
    <source>
        <dbReference type="ARBA" id="ARBA00007905"/>
    </source>
</evidence>
<proteinExistence type="inferred from homology"/>
<dbReference type="PIRSF" id="PIRSF000097">
    <property type="entry name" value="AKR"/>
    <property type="match status" value="1"/>
</dbReference>
<keyword evidence="9" id="KW-1185">Reference proteome</keyword>
<name>A0A0L0H735_SPIPD</name>
<dbReference type="RefSeq" id="XP_016604573.1">
    <property type="nucleotide sequence ID" value="XM_016756276.1"/>
</dbReference>
<feature type="active site" description="Proton donor" evidence="4">
    <location>
        <position position="57"/>
    </location>
</feature>
<dbReference type="AlphaFoldDB" id="A0A0L0H735"/>
<dbReference type="OrthoDB" id="416253at2759"/>
<dbReference type="eggNOG" id="KOG1577">
    <property type="taxonomic scope" value="Eukaryota"/>
</dbReference>
<evidence type="ECO:0000256" key="3">
    <source>
        <dbReference type="ARBA" id="ARBA00023002"/>
    </source>
</evidence>
<dbReference type="EMBL" id="KQ257468">
    <property type="protein sequence ID" value="KNC96533.1"/>
    <property type="molecule type" value="Genomic_DNA"/>
</dbReference>
<dbReference type="InterPro" id="IPR020471">
    <property type="entry name" value="AKR"/>
</dbReference>
<dbReference type="GeneID" id="27691298"/>
<dbReference type="Proteomes" id="UP000053201">
    <property type="component" value="Unassembled WGS sequence"/>
</dbReference>
<dbReference type="CDD" id="cd19071">
    <property type="entry name" value="AKR_AKR1-5-like"/>
    <property type="match status" value="1"/>
</dbReference>
<dbReference type="InterPro" id="IPR023210">
    <property type="entry name" value="NADP_OxRdtase_dom"/>
</dbReference>
<evidence type="ECO:0000313" key="8">
    <source>
        <dbReference type="EMBL" id="KNC96533.1"/>
    </source>
</evidence>
<reference evidence="8 9" key="1">
    <citation type="submission" date="2009-08" db="EMBL/GenBank/DDBJ databases">
        <title>The Genome Sequence of Spizellomyces punctatus strain DAOM BR117.</title>
        <authorList>
            <consortium name="The Broad Institute Genome Sequencing Platform"/>
            <person name="Russ C."/>
            <person name="Cuomo C."/>
            <person name="Shea T."/>
            <person name="Young S.K."/>
            <person name="Zeng Q."/>
            <person name="Koehrsen M."/>
            <person name="Haas B."/>
            <person name="Borodovsky M."/>
            <person name="Guigo R."/>
            <person name="Alvarado L."/>
            <person name="Berlin A."/>
            <person name="Bochicchio J."/>
            <person name="Borenstein D."/>
            <person name="Chapman S."/>
            <person name="Chen Z."/>
            <person name="Engels R."/>
            <person name="Freedman E."/>
            <person name="Gellesch M."/>
            <person name="Goldberg J."/>
            <person name="Griggs A."/>
            <person name="Gujja S."/>
            <person name="Heiman D."/>
            <person name="Hepburn T."/>
            <person name="Howarth C."/>
            <person name="Jen D."/>
            <person name="Larson L."/>
            <person name="Lewis B."/>
            <person name="Mehta T."/>
            <person name="Park D."/>
            <person name="Pearson M."/>
            <person name="Roberts A."/>
            <person name="Saif S."/>
            <person name="Shenoy N."/>
            <person name="Sisk P."/>
            <person name="Stolte C."/>
            <person name="Sykes S."/>
            <person name="Thomson T."/>
            <person name="Walk T."/>
            <person name="White J."/>
            <person name="Yandava C."/>
            <person name="Burger G."/>
            <person name="Gray M.W."/>
            <person name="Holland P.W.H."/>
            <person name="King N."/>
            <person name="Lang F.B.F."/>
            <person name="Roger A.J."/>
            <person name="Ruiz-Trillo I."/>
            <person name="Lander E."/>
            <person name="Nusbaum C."/>
        </authorList>
    </citation>
    <scope>NUCLEOTIDE SEQUENCE [LARGE SCALE GENOMIC DNA]</scope>
    <source>
        <strain evidence="8 9">DAOM BR117</strain>
    </source>
</reference>
<dbReference type="PROSITE" id="PS00798">
    <property type="entry name" value="ALDOKETO_REDUCTASE_1"/>
    <property type="match status" value="1"/>
</dbReference>
<dbReference type="VEuPathDB" id="FungiDB:SPPG_08121"/>
<dbReference type="OMA" id="CKTHKYF"/>
<organism evidence="8 9">
    <name type="scientific">Spizellomyces punctatus (strain DAOM BR117)</name>
    <dbReference type="NCBI Taxonomy" id="645134"/>
    <lineage>
        <taxon>Eukaryota</taxon>
        <taxon>Fungi</taxon>
        <taxon>Fungi incertae sedis</taxon>
        <taxon>Chytridiomycota</taxon>
        <taxon>Chytridiomycota incertae sedis</taxon>
        <taxon>Chytridiomycetes</taxon>
        <taxon>Spizellomycetales</taxon>
        <taxon>Spizellomycetaceae</taxon>
        <taxon>Spizellomyces</taxon>
    </lineage>
</organism>
<comment type="similarity">
    <text evidence="1">Belongs to the aldo/keto reductase family.</text>
</comment>
<feature type="binding site" evidence="5">
    <location>
        <position position="119"/>
    </location>
    <ligand>
        <name>substrate</name>
    </ligand>
</feature>
<protein>
    <recommendedName>
        <fullName evidence="7">NADP-dependent oxidoreductase domain-containing protein</fullName>
    </recommendedName>
</protein>
<dbReference type="InterPro" id="IPR036812">
    <property type="entry name" value="NAD(P)_OxRdtase_dom_sf"/>
</dbReference>
<dbReference type="PANTHER" id="PTHR11732">
    <property type="entry name" value="ALDO/KETO REDUCTASE"/>
    <property type="match status" value="1"/>
</dbReference>
<evidence type="ECO:0000256" key="2">
    <source>
        <dbReference type="ARBA" id="ARBA00022857"/>
    </source>
</evidence>
<dbReference type="InterPro" id="IPR018170">
    <property type="entry name" value="Aldo/ket_reductase_CS"/>
</dbReference>
<dbReference type="PRINTS" id="PR00069">
    <property type="entry name" value="ALDKETRDTASE"/>
</dbReference>
<evidence type="ECO:0000259" key="7">
    <source>
        <dbReference type="Pfam" id="PF00248"/>
    </source>
</evidence>
<feature type="domain" description="NADP-dependent oxidoreductase" evidence="7">
    <location>
        <begin position="24"/>
        <end position="299"/>
    </location>
</feature>
<sequence>MPAADFANKQPYVSLSNGQKIPQIGLGTWKAGPNEVGNAVKAAIEAGYRHIDCAAVYTNEHEVGQAIKECIDRGIVKREELFIVTKLWNTCHARDKVFEACDISLQQLGLDYLDMYLMHYPVPMAYTGPTKPDLKEWIPWDDQKQLVKLEKSPLHETWAAMEELVHKGKTKAIGISNFTIPVLIDLWTYAKILPATNQVECHPYFQRRELRELCKKFGIPVTAYSPLGSGKQGPLQDPTIKAIATKYKKTPAQVLLRWNIQHGNIVIPKSSKEERVKENMNILDFGLSPEDMQKIDGLDRGFMTCDTREYWRGFAFFAV</sequence>
<evidence type="ECO:0000313" key="9">
    <source>
        <dbReference type="Proteomes" id="UP000053201"/>
    </source>
</evidence>
<dbReference type="PROSITE" id="PS00062">
    <property type="entry name" value="ALDOKETO_REDUCTASE_2"/>
    <property type="match status" value="1"/>
</dbReference>
<dbReference type="Gene3D" id="3.20.20.100">
    <property type="entry name" value="NADP-dependent oxidoreductase domain"/>
    <property type="match status" value="1"/>
</dbReference>
<feature type="site" description="Lowers pKa of active site Tyr" evidence="6">
    <location>
        <position position="86"/>
    </location>
</feature>
<dbReference type="FunFam" id="3.20.20.100:FF:000006">
    <property type="entry name" value="Aldo-keto reductase family 1 member A1"/>
    <property type="match status" value="1"/>
</dbReference>
<dbReference type="InParanoid" id="A0A0L0H735"/>
<evidence type="ECO:0000256" key="4">
    <source>
        <dbReference type="PIRSR" id="PIRSR000097-1"/>
    </source>
</evidence>
<dbReference type="Pfam" id="PF00248">
    <property type="entry name" value="Aldo_ket_red"/>
    <property type="match status" value="1"/>
</dbReference>
<dbReference type="STRING" id="645134.A0A0L0H735"/>
<keyword evidence="2" id="KW-0521">NADP</keyword>
<evidence type="ECO:0000256" key="6">
    <source>
        <dbReference type="PIRSR" id="PIRSR000097-3"/>
    </source>
</evidence>
<accession>A0A0L0H735</accession>
<dbReference type="SUPFAM" id="SSF51430">
    <property type="entry name" value="NAD(P)-linked oxidoreductase"/>
    <property type="match status" value="1"/>
</dbReference>
<dbReference type="GO" id="GO:0016491">
    <property type="term" value="F:oxidoreductase activity"/>
    <property type="evidence" value="ECO:0007669"/>
    <property type="project" value="UniProtKB-KW"/>
</dbReference>